<proteinExistence type="predicted"/>
<dbReference type="Pfam" id="PF00651">
    <property type="entry name" value="BTB"/>
    <property type="match status" value="1"/>
</dbReference>
<evidence type="ECO:0000259" key="4">
    <source>
        <dbReference type="PROSITE" id="PS50097"/>
    </source>
</evidence>
<evidence type="ECO:0000256" key="2">
    <source>
        <dbReference type="ARBA" id="ARBA00023043"/>
    </source>
</evidence>
<dbReference type="InterPro" id="IPR044515">
    <property type="entry name" value="ABTB1"/>
</dbReference>
<dbReference type="PANTHER" id="PTHR46231">
    <property type="entry name" value="ANKYRIN REPEAT AND BTB/POZ DOMAIN-CONTAINING PROTEIN 1"/>
    <property type="match status" value="1"/>
</dbReference>
<dbReference type="CGD" id="CAL0132918">
    <property type="gene designation" value="CAGL0J02156g"/>
</dbReference>
<dbReference type="AlphaFoldDB" id="F2Z6E2"/>
<dbReference type="GO" id="GO:0000151">
    <property type="term" value="C:ubiquitin ligase complex"/>
    <property type="evidence" value="ECO:0007669"/>
    <property type="project" value="TreeGrafter"/>
</dbReference>
<dbReference type="InParanoid" id="F2Z6E2"/>
<accession>F2Z6E2</accession>
<protein>
    <recommendedName>
        <fullName evidence="4">BTB domain-containing protein</fullName>
    </recommendedName>
</protein>
<dbReference type="FunCoup" id="F2Z6E2">
    <property type="interactions" value="67"/>
</dbReference>
<dbReference type="PROSITE" id="PS50088">
    <property type="entry name" value="ANK_REPEAT"/>
    <property type="match status" value="1"/>
</dbReference>
<dbReference type="Proteomes" id="UP000002428">
    <property type="component" value="Chromosome J"/>
</dbReference>
<dbReference type="InterPro" id="IPR011333">
    <property type="entry name" value="SKP1/BTB/POZ_sf"/>
</dbReference>
<feature type="domain" description="BTB" evidence="4">
    <location>
        <begin position="274"/>
        <end position="355"/>
    </location>
</feature>
<dbReference type="RefSeq" id="XP_447799.1">
    <property type="nucleotide sequence ID" value="XM_447799.1"/>
</dbReference>
<dbReference type="eggNOG" id="KOG0511">
    <property type="taxonomic scope" value="Eukaryota"/>
</dbReference>
<dbReference type="InterPro" id="IPR002110">
    <property type="entry name" value="Ankyrin_rpt"/>
</dbReference>
<dbReference type="PROSITE" id="PS50097">
    <property type="entry name" value="BTB"/>
    <property type="match status" value="1"/>
</dbReference>
<dbReference type="InterPro" id="IPR000210">
    <property type="entry name" value="BTB/POZ_dom"/>
</dbReference>
<evidence type="ECO:0000313" key="6">
    <source>
        <dbReference type="EMBL" id="CAG60748.1"/>
    </source>
</evidence>
<dbReference type="Gene3D" id="3.30.710.10">
    <property type="entry name" value="Potassium Channel Kv1.1, Chain A"/>
    <property type="match status" value="1"/>
</dbReference>
<dbReference type="SMART" id="SM00248">
    <property type="entry name" value="ANK"/>
    <property type="match status" value="2"/>
</dbReference>
<dbReference type="OMA" id="EGARCIY"/>
<dbReference type="Gene3D" id="1.25.40.20">
    <property type="entry name" value="Ankyrin repeat-containing domain"/>
    <property type="match status" value="1"/>
</dbReference>
<dbReference type="Pfam" id="PF13637">
    <property type="entry name" value="Ank_4"/>
    <property type="match status" value="1"/>
</dbReference>
<dbReference type="STRING" id="284593.F2Z6E2"/>
<feature type="repeat" description="ANK" evidence="3">
    <location>
        <begin position="44"/>
        <end position="69"/>
    </location>
</feature>
<organism evidence="6 7">
    <name type="scientific">Candida glabrata (strain ATCC 2001 / BCRC 20586 / JCM 3761 / NBRC 0622 / NRRL Y-65 / CBS 138)</name>
    <name type="common">Yeast</name>
    <name type="synonym">Nakaseomyces glabratus</name>
    <dbReference type="NCBI Taxonomy" id="284593"/>
    <lineage>
        <taxon>Eukaryota</taxon>
        <taxon>Fungi</taxon>
        <taxon>Dikarya</taxon>
        <taxon>Ascomycota</taxon>
        <taxon>Saccharomycotina</taxon>
        <taxon>Saccharomycetes</taxon>
        <taxon>Saccharomycetales</taxon>
        <taxon>Saccharomycetaceae</taxon>
        <taxon>Nakaseomyces</taxon>
    </lineage>
</organism>
<sequence>MVEGSATSIDPRFAELCMACRVGDIENADRLISTGININSVDEYDNSPLFLASLCGHEEVVKLLLERGAACDRDKFEGARCIYGALTDSIRDILLSHDISKAVDLNQPFATHISSLIRDFWFFMTFDLTIDFSKEDINFKAHKFLLNILCPEFFDSNWLCDNDSIDLSSVTDSATFEYFLGYAYLLPAVHKLSHRDYDELIKFSEVTKLHILTEFLHQSRTTYDAAEKSTLVMDFQFKFREYLREALKVFVEDKIINNYEENLNNITNKCLAFHDIYLRVQNHDTQVRYYPCHLAILERAPLFQLVFNSNFREKSVYISKSEYNDSITVNFPNCDFNVVEIILRYLYYDCPEIPIEYAAETVVMADILLEDRLKAIATANLVKSKSVFDYYSVFDILKLGWEMRSEKLEHFAAKEIAENLFKYEEDQNLKQAILESSQRISARQETDTIELVDDIRYYLVSSFVTNVNSDIVEEEDYENIEYQKRIAVVNKILRQLNIDA</sequence>
<dbReference type="KEGG" id="cgr:2889790"/>
<dbReference type="InterPro" id="IPR036770">
    <property type="entry name" value="Ankyrin_rpt-contain_sf"/>
</dbReference>
<dbReference type="SUPFAM" id="SSF54695">
    <property type="entry name" value="POZ domain"/>
    <property type="match status" value="1"/>
</dbReference>
<evidence type="ECO:0000256" key="1">
    <source>
        <dbReference type="ARBA" id="ARBA00022737"/>
    </source>
</evidence>
<dbReference type="GO" id="GO:0005737">
    <property type="term" value="C:cytoplasm"/>
    <property type="evidence" value="ECO:0007669"/>
    <property type="project" value="TreeGrafter"/>
</dbReference>
<evidence type="ECO:0000256" key="3">
    <source>
        <dbReference type="PROSITE-ProRule" id="PRU00023"/>
    </source>
</evidence>
<name>F2Z6E2_CANGA</name>
<dbReference type="HOGENOM" id="CLU_022885_2_0_1"/>
<keyword evidence="1" id="KW-0677">Repeat</keyword>
<gene>
    <name evidence="5 6" type="ordered locus">CAGL0J02156g</name>
</gene>
<evidence type="ECO:0000313" key="7">
    <source>
        <dbReference type="Proteomes" id="UP000002428"/>
    </source>
</evidence>
<dbReference type="PROSITE" id="PS50297">
    <property type="entry name" value="ANK_REP_REGION"/>
    <property type="match status" value="1"/>
</dbReference>
<keyword evidence="2 3" id="KW-0040">ANK repeat</keyword>
<reference evidence="6 7" key="1">
    <citation type="journal article" date="2004" name="Nature">
        <title>Genome evolution in yeasts.</title>
        <authorList>
            <consortium name="Genolevures"/>
            <person name="Dujon B."/>
            <person name="Sherman D."/>
            <person name="Fischer G."/>
            <person name="Durrens P."/>
            <person name="Casaregola S."/>
            <person name="Lafontaine I."/>
            <person name="de Montigny J."/>
            <person name="Marck C."/>
            <person name="Neuveglise C."/>
            <person name="Talla E."/>
            <person name="Goffard N."/>
            <person name="Frangeul L."/>
            <person name="Aigle M."/>
            <person name="Anthouard V."/>
            <person name="Babour A."/>
            <person name="Barbe V."/>
            <person name="Barnay S."/>
            <person name="Blanchin S."/>
            <person name="Beckerich J.M."/>
            <person name="Beyne E."/>
            <person name="Bleykasten C."/>
            <person name="Boisrame A."/>
            <person name="Boyer J."/>
            <person name="Cattolico L."/>
            <person name="Confanioleri F."/>
            <person name="de Daruvar A."/>
            <person name="Despons L."/>
            <person name="Fabre E."/>
            <person name="Fairhead C."/>
            <person name="Ferry-Dumazet H."/>
            <person name="Groppi A."/>
            <person name="Hantraye F."/>
            <person name="Hennequin C."/>
            <person name="Jauniaux N."/>
            <person name="Joyet P."/>
            <person name="Kachouri R."/>
            <person name="Kerrest A."/>
            <person name="Koszul R."/>
            <person name="Lemaire M."/>
            <person name="Lesur I."/>
            <person name="Ma L."/>
            <person name="Muller H."/>
            <person name="Nicaud J.M."/>
            <person name="Nikolski M."/>
            <person name="Oztas S."/>
            <person name="Ozier-Kalogeropoulos O."/>
            <person name="Pellenz S."/>
            <person name="Potier S."/>
            <person name="Richard G.F."/>
            <person name="Straub M.L."/>
            <person name="Suleau A."/>
            <person name="Swennene D."/>
            <person name="Tekaia F."/>
            <person name="Wesolowski-Louvel M."/>
            <person name="Westhof E."/>
            <person name="Wirth B."/>
            <person name="Zeniou-Meyer M."/>
            <person name="Zivanovic I."/>
            <person name="Bolotin-Fukuhara M."/>
            <person name="Thierry A."/>
            <person name="Bouchier C."/>
            <person name="Caudron B."/>
            <person name="Scarpelli C."/>
            <person name="Gaillardin C."/>
            <person name="Weissenbach J."/>
            <person name="Wincker P."/>
            <person name="Souciet J.L."/>
        </authorList>
    </citation>
    <scope>NUCLEOTIDE SEQUENCE [LARGE SCALE GENOMIC DNA]</scope>
    <source>
        <strain evidence="7">ATCC 2001 / BCRC 20586 / JCM 3761 / NBRC 0622 / NRRL Y-65 / CBS 138</strain>
    </source>
</reference>
<dbReference type="SUPFAM" id="SSF48403">
    <property type="entry name" value="Ankyrin repeat"/>
    <property type="match status" value="1"/>
</dbReference>
<dbReference type="VEuPathDB" id="FungiDB:CAGL0J02156g"/>
<dbReference type="PANTHER" id="PTHR46231:SF1">
    <property type="entry name" value="ANKYRIN REPEAT AND BTB_POZ DOMAIN-CONTAINING PROTEIN 1"/>
    <property type="match status" value="1"/>
</dbReference>
<dbReference type="EMBL" id="CR380956">
    <property type="protein sequence ID" value="CAG60748.1"/>
    <property type="molecule type" value="Genomic_DNA"/>
</dbReference>
<evidence type="ECO:0000313" key="5">
    <source>
        <dbReference type="CGD" id="CAL0132918"/>
    </source>
</evidence>
<keyword evidence="7" id="KW-1185">Reference proteome</keyword>